<dbReference type="EMBL" id="FQVK01000061">
    <property type="protein sequence ID" value="SHF47501.1"/>
    <property type="molecule type" value="Genomic_DNA"/>
</dbReference>
<dbReference type="OrthoDB" id="7832706at2"/>
<evidence type="ECO:0000313" key="1">
    <source>
        <dbReference type="EMBL" id="SHF47501.1"/>
    </source>
</evidence>
<dbReference type="RefSeq" id="WP_149777548.1">
    <property type="nucleotide sequence ID" value="NZ_FQVK01000061.1"/>
</dbReference>
<accession>A0A1M5BYH6</accession>
<keyword evidence="2" id="KW-1185">Reference proteome</keyword>
<proteinExistence type="predicted"/>
<sequence length="322" mass="35276">MPTSTTLYPFPIDGAFHPVFLGPVKAQWTAAAERKGFALIGRAVDRLHVVLGCHACGQPTLKRINVVRDHAPECPHCIAARRAKAARKMGARLIAPDPQGDRHYGVYEFACGHTGRRQHHRVERAAAGGHGLSCETCTEERHAAEAEAQDWQLIGRARRRHPGFRRYAHACGHRQDVAVANMRNGDVDCAGCGESWSSKPSQIYLLSFTLPDLPVIKLGFSSNPASRLRQVQRDPGQTKGKLLRAVSMESGHRAICIEKGLHAHIKAHRPDLIVPPDLFRGPIWTTSEIYHHHARSYIQALLEAVAAGWDPSASGSPDNAAA</sequence>
<gene>
    <name evidence="1" type="ORF">SAMN05444279_1612</name>
</gene>
<organism evidence="1 2">
    <name type="scientific">Ruegeria intermedia</name>
    <dbReference type="NCBI Taxonomy" id="996115"/>
    <lineage>
        <taxon>Bacteria</taxon>
        <taxon>Pseudomonadati</taxon>
        <taxon>Pseudomonadota</taxon>
        <taxon>Alphaproteobacteria</taxon>
        <taxon>Rhodobacterales</taxon>
        <taxon>Roseobacteraceae</taxon>
        <taxon>Ruegeria</taxon>
    </lineage>
</organism>
<reference evidence="1 2" key="1">
    <citation type="submission" date="2016-11" db="EMBL/GenBank/DDBJ databases">
        <authorList>
            <person name="Varghese N."/>
            <person name="Submissions S."/>
        </authorList>
    </citation>
    <scope>NUCLEOTIDE SEQUENCE [LARGE SCALE GENOMIC DNA]</scope>
    <source>
        <strain evidence="1 2">DSM 29341</strain>
    </source>
</reference>
<dbReference type="AlphaFoldDB" id="A0A1M5BYH6"/>
<evidence type="ECO:0000313" key="2">
    <source>
        <dbReference type="Proteomes" id="UP000325134"/>
    </source>
</evidence>
<protein>
    <submittedName>
        <fullName evidence="1">Uncharacterized protein</fullName>
    </submittedName>
</protein>
<name>A0A1M5BYH6_9RHOB</name>
<dbReference type="Proteomes" id="UP000325134">
    <property type="component" value="Unassembled WGS sequence"/>
</dbReference>